<dbReference type="GO" id="GO:0046872">
    <property type="term" value="F:metal ion binding"/>
    <property type="evidence" value="ECO:0007669"/>
    <property type="project" value="UniProtKB-KW"/>
</dbReference>
<dbReference type="SUPFAM" id="SSF51604">
    <property type="entry name" value="Enolase C-terminal domain-like"/>
    <property type="match status" value="1"/>
</dbReference>
<dbReference type="AlphaFoldDB" id="A0A381YYY0"/>
<reference evidence="3" key="1">
    <citation type="submission" date="2018-05" db="EMBL/GenBank/DDBJ databases">
        <authorList>
            <person name="Lanie J.A."/>
            <person name="Ng W.-L."/>
            <person name="Kazmierczak K.M."/>
            <person name="Andrzejewski T.M."/>
            <person name="Davidsen T.M."/>
            <person name="Wayne K.J."/>
            <person name="Tettelin H."/>
            <person name="Glass J.I."/>
            <person name="Rusch D."/>
            <person name="Podicherti R."/>
            <person name="Tsui H.-C.T."/>
            <person name="Winkler M.E."/>
        </authorList>
    </citation>
    <scope>NUCLEOTIDE SEQUENCE</scope>
</reference>
<keyword evidence="1" id="KW-0479">Metal-binding</keyword>
<dbReference type="GO" id="GO:0003824">
    <property type="term" value="F:catalytic activity"/>
    <property type="evidence" value="ECO:0007669"/>
    <property type="project" value="UniProtKB-ARBA"/>
</dbReference>
<dbReference type="InterPro" id="IPR013342">
    <property type="entry name" value="Mandelate_racemase_C"/>
</dbReference>
<gene>
    <name evidence="3" type="ORF">METZ01_LOCUS135069</name>
</gene>
<dbReference type="PANTHER" id="PTHR48073">
    <property type="entry name" value="O-SUCCINYLBENZOATE SYNTHASE-RELATED"/>
    <property type="match status" value="1"/>
</dbReference>
<organism evidence="3">
    <name type="scientific">marine metagenome</name>
    <dbReference type="NCBI Taxonomy" id="408172"/>
    <lineage>
        <taxon>unclassified sequences</taxon>
        <taxon>metagenomes</taxon>
        <taxon>ecological metagenomes</taxon>
    </lineage>
</organism>
<name>A0A381YYY0_9ZZZZ</name>
<proteinExistence type="predicted"/>
<dbReference type="SUPFAM" id="SSF54826">
    <property type="entry name" value="Enolase N-terminal domain-like"/>
    <property type="match status" value="1"/>
</dbReference>
<dbReference type="Gene3D" id="3.20.20.120">
    <property type="entry name" value="Enolase-like C-terminal domain"/>
    <property type="match status" value="1"/>
</dbReference>
<sequence>MHLALFRVEIPFTTTFTHKSASRAATQSVWVVAQTGEVIGVGEGCPREYVTGESLVSAQAFFEEHRESLCGRVQSVANLRTWVDTHTAIIDANPAAWCAMELAILEMFARCERVPVERVLDLPTTTGAFTYSAIVSDSETEQFRRTVTQYRAMGFVDFKLKLSDDLNHNHEKIKSMRTEHEQTALRIRVDANNLWDDVDTAVRDLRELAWDFVGIEEPLSPNAFDGMREISECTGSPIILDESCLRVDQIAALARDAERWIINVRVSKMGGLFRALAVVQAAGQVGIPVIVGAQVGETSVLTRAALIVARAAETNLVAQEGAFGTHLLQTDVANPVLMFGAGGILKADEYALATASGWGLKLRPTQDFAVSLSE</sequence>
<dbReference type="Pfam" id="PF13378">
    <property type="entry name" value="MR_MLE_C"/>
    <property type="match status" value="1"/>
</dbReference>
<dbReference type="InterPro" id="IPR029017">
    <property type="entry name" value="Enolase-like_N"/>
</dbReference>
<protein>
    <recommendedName>
        <fullName evidence="2">Mandelate racemase/muconate lactonizing enzyme C-terminal domain-containing protein</fullName>
    </recommendedName>
</protein>
<dbReference type="InterPro" id="IPR029065">
    <property type="entry name" value="Enolase_C-like"/>
</dbReference>
<dbReference type="PANTHER" id="PTHR48073:SF2">
    <property type="entry name" value="O-SUCCINYLBENZOATE SYNTHASE"/>
    <property type="match status" value="1"/>
</dbReference>
<accession>A0A381YYY0</accession>
<feature type="domain" description="Mandelate racemase/muconate lactonizing enzyme C-terminal" evidence="2">
    <location>
        <begin position="140"/>
        <end position="237"/>
    </location>
</feature>
<evidence type="ECO:0000256" key="1">
    <source>
        <dbReference type="ARBA" id="ARBA00022723"/>
    </source>
</evidence>
<dbReference type="SMART" id="SM00922">
    <property type="entry name" value="MR_MLE"/>
    <property type="match status" value="1"/>
</dbReference>
<evidence type="ECO:0000259" key="2">
    <source>
        <dbReference type="SMART" id="SM00922"/>
    </source>
</evidence>
<dbReference type="EMBL" id="UINC01019422">
    <property type="protein sequence ID" value="SVA82215.1"/>
    <property type="molecule type" value="Genomic_DNA"/>
</dbReference>
<dbReference type="InterPro" id="IPR036849">
    <property type="entry name" value="Enolase-like_C_sf"/>
</dbReference>
<evidence type="ECO:0000313" key="3">
    <source>
        <dbReference type="EMBL" id="SVA82215.1"/>
    </source>
</evidence>
<dbReference type="Gene3D" id="3.30.390.10">
    <property type="entry name" value="Enolase-like, N-terminal domain"/>
    <property type="match status" value="1"/>
</dbReference>